<feature type="transmembrane region" description="Helical" evidence="6">
    <location>
        <begin position="173"/>
        <end position="197"/>
    </location>
</feature>
<feature type="transmembrane region" description="Helical" evidence="6">
    <location>
        <begin position="345"/>
        <end position="368"/>
    </location>
</feature>
<keyword evidence="4 6" id="KW-1133">Transmembrane helix</keyword>
<feature type="transmembrane region" description="Helical" evidence="6">
    <location>
        <begin position="107"/>
        <end position="131"/>
    </location>
</feature>
<feature type="transmembrane region" description="Helical" evidence="6">
    <location>
        <begin position="288"/>
        <end position="307"/>
    </location>
</feature>
<keyword evidence="9" id="KW-1185">Reference proteome</keyword>
<protein>
    <submittedName>
        <fullName evidence="8">MFS transporter</fullName>
    </submittedName>
</protein>
<feature type="domain" description="Major facilitator superfamily (MFS) profile" evidence="7">
    <location>
        <begin position="8"/>
        <end position="399"/>
    </location>
</feature>
<dbReference type="PROSITE" id="PS50850">
    <property type="entry name" value="MFS"/>
    <property type="match status" value="1"/>
</dbReference>
<dbReference type="RefSeq" id="WP_188611453.1">
    <property type="nucleotide sequence ID" value="NZ_BMGG01000008.1"/>
</dbReference>
<comment type="subcellular location">
    <subcellularLocation>
        <location evidence="1">Membrane</location>
        <topology evidence="1">Multi-pass membrane protein</topology>
    </subcellularLocation>
</comment>
<feature type="transmembrane region" description="Helical" evidence="6">
    <location>
        <begin position="143"/>
        <end position="167"/>
    </location>
</feature>
<comment type="caution">
    <text evidence="8">The sequence shown here is derived from an EMBL/GenBank/DDBJ whole genome shotgun (WGS) entry which is preliminary data.</text>
</comment>
<feature type="transmembrane region" description="Helical" evidence="6">
    <location>
        <begin position="313"/>
        <end position="333"/>
    </location>
</feature>
<feature type="transmembrane region" description="Helical" evidence="6">
    <location>
        <begin position="82"/>
        <end position="101"/>
    </location>
</feature>
<dbReference type="PRINTS" id="PR01035">
    <property type="entry name" value="TCRTETA"/>
</dbReference>
<feature type="transmembrane region" description="Helical" evidence="6">
    <location>
        <begin position="218"/>
        <end position="244"/>
    </location>
</feature>
<dbReference type="Pfam" id="PF07690">
    <property type="entry name" value="MFS_1"/>
    <property type="match status" value="1"/>
</dbReference>
<evidence type="ECO:0000256" key="2">
    <source>
        <dbReference type="ARBA" id="ARBA00022448"/>
    </source>
</evidence>
<dbReference type="EMBL" id="BMGG01000008">
    <property type="protein sequence ID" value="GGC82508.1"/>
    <property type="molecule type" value="Genomic_DNA"/>
</dbReference>
<dbReference type="InterPro" id="IPR011701">
    <property type="entry name" value="MFS"/>
</dbReference>
<reference evidence="8" key="1">
    <citation type="journal article" date="2014" name="Int. J. Syst. Evol. Microbiol.">
        <title>Complete genome sequence of Corynebacterium casei LMG S-19264T (=DSM 44701T), isolated from a smear-ripened cheese.</title>
        <authorList>
            <consortium name="US DOE Joint Genome Institute (JGI-PGF)"/>
            <person name="Walter F."/>
            <person name="Albersmeier A."/>
            <person name="Kalinowski J."/>
            <person name="Ruckert C."/>
        </authorList>
    </citation>
    <scope>NUCLEOTIDE SEQUENCE</scope>
    <source>
        <strain evidence="8">CGMCC 1.12919</strain>
    </source>
</reference>
<evidence type="ECO:0000313" key="8">
    <source>
        <dbReference type="EMBL" id="GGC82508.1"/>
    </source>
</evidence>
<evidence type="ECO:0000256" key="5">
    <source>
        <dbReference type="ARBA" id="ARBA00023136"/>
    </source>
</evidence>
<keyword evidence="2" id="KW-0813">Transport</keyword>
<dbReference type="GO" id="GO:0016020">
    <property type="term" value="C:membrane"/>
    <property type="evidence" value="ECO:0007669"/>
    <property type="project" value="UniProtKB-SubCell"/>
</dbReference>
<evidence type="ECO:0000313" key="9">
    <source>
        <dbReference type="Proteomes" id="UP000637002"/>
    </source>
</evidence>
<reference evidence="8" key="2">
    <citation type="submission" date="2020-09" db="EMBL/GenBank/DDBJ databases">
        <authorList>
            <person name="Sun Q."/>
            <person name="Zhou Y."/>
        </authorList>
    </citation>
    <scope>NUCLEOTIDE SEQUENCE</scope>
    <source>
        <strain evidence="8">CGMCC 1.12919</strain>
    </source>
</reference>
<feature type="transmembrane region" description="Helical" evidence="6">
    <location>
        <begin position="256"/>
        <end position="276"/>
    </location>
</feature>
<organism evidence="8 9">
    <name type="scientific">Chelatococcus reniformis</name>
    <dbReference type="NCBI Taxonomy" id="1494448"/>
    <lineage>
        <taxon>Bacteria</taxon>
        <taxon>Pseudomonadati</taxon>
        <taxon>Pseudomonadota</taxon>
        <taxon>Alphaproteobacteria</taxon>
        <taxon>Hyphomicrobiales</taxon>
        <taxon>Chelatococcaceae</taxon>
        <taxon>Chelatococcus</taxon>
    </lineage>
</organism>
<proteinExistence type="predicted"/>
<name>A0A916XMF6_9HYPH</name>
<dbReference type="InterPro" id="IPR020846">
    <property type="entry name" value="MFS_dom"/>
</dbReference>
<sequence>MFDPRIKAMLPLFAAVFIDIFSFGLMYPVIVALFHDPAVVGIYRPALREVYLSLAFSLFPLGMFFGASLLGDLSDAFGRKRTLMLCMAGLAVAYALMWLAVETRELLLFLAGRLMSGLMAGTGPIAQAAMMDRSTDEERGRDLSMVVFVNCVGLVVGPMAGGALSHLDLRAPLAFALVLCLAALALIGLAPLADGVLRPLRLSWRRPVELFVRALRHPVIGPLALTFLLFQLGFALYYIYILVIMQRVYGLSSLELGLFSGTVGLGFVIGTTVVYNGLAARLKDERRVAAIGCWACGIGILVAAAPLPVHVQWALAFIVAAANLPAFVGLLALISDSASADEQGWALGIGAAMTALAFFVAGLAAALLTMAVPIWLLLFAGGLIVLAATMTLRRTPAVRPALAGK</sequence>
<dbReference type="Gene3D" id="1.20.1250.20">
    <property type="entry name" value="MFS general substrate transporter like domains"/>
    <property type="match status" value="1"/>
</dbReference>
<accession>A0A916XMF6</accession>
<keyword evidence="3 6" id="KW-0812">Transmembrane</keyword>
<evidence type="ECO:0000256" key="6">
    <source>
        <dbReference type="SAM" id="Phobius"/>
    </source>
</evidence>
<evidence type="ECO:0000256" key="4">
    <source>
        <dbReference type="ARBA" id="ARBA00022989"/>
    </source>
</evidence>
<feature type="transmembrane region" description="Helical" evidence="6">
    <location>
        <begin position="374"/>
        <end position="392"/>
    </location>
</feature>
<feature type="transmembrane region" description="Helical" evidence="6">
    <location>
        <begin position="50"/>
        <end position="70"/>
    </location>
</feature>
<dbReference type="GO" id="GO:0022857">
    <property type="term" value="F:transmembrane transporter activity"/>
    <property type="evidence" value="ECO:0007669"/>
    <property type="project" value="InterPro"/>
</dbReference>
<dbReference type="Proteomes" id="UP000637002">
    <property type="component" value="Unassembled WGS sequence"/>
</dbReference>
<dbReference type="InterPro" id="IPR036259">
    <property type="entry name" value="MFS_trans_sf"/>
</dbReference>
<gene>
    <name evidence="8" type="ORF">GCM10010994_45540</name>
</gene>
<dbReference type="SUPFAM" id="SSF103473">
    <property type="entry name" value="MFS general substrate transporter"/>
    <property type="match status" value="1"/>
</dbReference>
<evidence type="ECO:0000256" key="1">
    <source>
        <dbReference type="ARBA" id="ARBA00004141"/>
    </source>
</evidence>
<dbReference type="InterPro" id="IPR001958">
    <property type="entry name" value="Tet-R_TetA/multi-R_MdtG-like"/>
</dbReference>
<evidence type="ECO:0000259" key="7">
    <source>
        <dbReference type="PROSITE" id="PS50850"/>
    </source>
</evidence>
<keyword evidence="5 6" id="KW-0472">Membrane</keyword>
<dbReference type="PANTHER" id="PTHR23504">
    <property type="entry name" value="MAJOR FACILITATOR SUPERFAMILY DOMAIN-CONTAINING PROTEIN 10"/>
    <property type="match status" value="1"/>
</dbReference>
<dbReference type="AlphaFoldDB" id="A0A916XMF6"/>
<dbReference type="PANTHER" id="PTHR23504:SF15">
    <property type="entry name" value="MAJOR FACILITATOR SUPERFAMILY (MFS) PROFILE DOMAIN-CONTAINING PROTEIN"/>
    <property type="match status" value="1"/>
</dbReference>
<feature type="transmembrane region" description="Helical" evidence="6">
    <location>
        <begin position="12"/>
        <end position="30"/>
    </location>
</feature>
<evidence type="ECO:0000256" key="3">
    <source>
        <dbReference type="ARBA" id="ARBA00022692"/>
    </source>
</evidence>